<keyword evidence="1" id="KW-1133">Transmembrane helix</keyword>
<feature type="transmembrane region" description="Helical" evidence="1">
    <location>
        <begin position="113"/>
        <end position="132"/>
    </location>
</feature>
<feature type="transmembrane region" description="Helical" evidence="1">
    <location>
        <begin position="199"/>
        <end position="218"/>
    </location>
</feature>
<dbReference type="EMBL" id="KZ678139">
    <property type="protein sequence ID" value="PSN64118.1"/>
    <property type="molecule type" value="Genomic_DNA"/>
</dbReference>
<evidence type="ECO:0000313" key="3">
    <source>
        <dbReference type="Proteomes" id="UP000240883"/>
    </source>
</evidence>
<evidence type="ECO:0000256" key="1">
    <source>
        <dbReference type="SAM" id="Phobius"/>
    </source>
</evidence>
<gene>
    <name evidence="2" type="ORF">BS50DRAFT_612287</name>
</gene>
<keyword evidence="1" id="KW-0812">Transmembrane</keyword>
<sequence>MGYETFLRFTLVPTALLFSLSLASIVITAHYWILGDWIMGRWVQIPIEYDSQRNRWITDDTIVEYSSSSTDATIVSGCLSLGASIVAFLGWYKLRRADMDADLNGPRRRFWTGFVMLGGTTGFAAALAALIVHYTDRGDDQYGCTSETHAMSSGSNTNMVCSREAGACNFMPQWLSGTSKQWSYELACNEIVAVKWMQIPLMLIAVLIMVMFGMQSWLRKRTRHTRATKEAAVDPEVS</sequence>
<protein>
    <submittedName>
        <fullName evidence="2">Uncharacterized protein</fullName>
    </submittedName>
</protein>
<dbReference type="Proteomes" id="UP000240883">
    <property type="component" value="Unassembled WGS sequence"/>
</dbReference>
<dbReference type="AlphaFoldDB" id="A0A2T2NGF6"/>
<keyword evidence="3" id="KW-1185">Reference proteome</keyword>
<dbReference type="OrthoDB" id="3746964at2759"/>
<accession>A0A2T2NGF6</accession>
<feature type="transmembrane region" description="Helical" evidence="1">
    <location>
        <begin position="72"/>
        <end position="92"/>
    </location>
</feature>
<name>A0A2T2NGF6_CORCC</name>
<reference evidence="2 3" key="1">
    <citation type="journal article" date="2018" name="Front. Microbiol.">
        <title>Genome-Wide Analysis of Corynespora cassiicola Leaf Fall Disease Putative Effectors.</title>
        <authorList>
            <person name="Lopez D."/>
            <person name="Ribeiro S."/>
            <person name="Label P."/>
            <person name="Fumanal B."/>
            <person name="Venisse J.S."/>
            <person name="Kohler A."/>
            <person name="de Oliveira R.R."/>
            <person name="Labutti K."/>
            <person name="Lipzen A."/>
            <person name="Lail K."/>
            <person name="Bauer D."/>
            <person name="Ohm R.A."/>
            <person name="Barry K.W."/>
            <person name="Spatafora J."/>
            <person name="Grigoriev I.V."/>
            <person name="Martin F.M."/>
            <person name="Pujade-Renaud V."/>
        </authorList>
    </citation>
    <scope>NUCLEOTIDE SEQUENCE [LARGE SCALE GENOMIC DNA]</scope>
    <source>
        <strain evidence="2 3">Philippines</strain>
    </source>
</reference>
<organism evidence="2 3">
    <name type="scientific">Corynespora cassiicola Philippines</name>
    <dbReference type="NCBI Taxonomy" id="1448308"/>
    <lineage>
        <taxon>Eukaryota</taxon>
        <taxon>Fungi</taxon>
        <taxon>Dikarya</taxon>
        <taxon>Ascomycota</taxon>
        <taxon>Pezizomycotina</taxon>
        <taxon>Dothideomycetes</taxon>
        <taxon>Pleosporomycetidae</taxon>
        <taxon>Pleosporales</taxon>
        <taxon>Corynesporascaceae</taxon>
        <taxon>Corynespora</taxon>
    </lineage>
</organism>
<evidence type="ECO:0000313" key="2">
    <source>
        <dbReference type="EMBL" id="PSN64118.1"/>
    </source>
</evidence>
<proteinExistence type="predicted"/>
<keyword evidence="1" id="KW-0472">Membrane</keyword>
<feature type="transmembrane region" description="Helical" evidence="1">
    <location>
        <begin position="12"/>
        <end position="33"/>
    </location>
</feature>